<dbReference type="AlphaFoldDB" id="A0A9N8DG43"/>
<accession>A0A9N8DG43</accession>
<protein>
    <submittedName>
        <fullName evidence="1">Uncharacterized protein</fullName>
    </submittedName>
</protein>
<dbReference type="Proteomes" id="UP001153069">
    <property type="component" value="Unassembled WGS sequence"/>
</dbReference>
<keyword evidence="2" id="KW-1185">Reference proteome</keyword>
<reference evidence="1" key="1">
    <citation type="submission" date="2020-06" db="EMBL/GenBank/DDBJ databases">
        <authorList>
            <consortium name="Plant Systems Biology data submission"/>
        </authorList>
    </citation>
    <scope>NUCLEOTIDE SEQUENCE</scope>
    <source>
        <strain evidence="1">D6</strain>
    </source>
</reference>
<gene>
    <name evidence="1" type="ORF">SEMRO_75_G040990.1</name>
</gene>
<organism evidence="1 2">
    <name type="scientific">Seminavis robusta</name>
    <dbReference type="NCBI Taxonomy" id="568900"/>
    <lineage>
        <taxon>Eukaryota</taxon>
        <taxon>Sar</taxon>
        <taxon>Stramenopiles</taxon>
        <taxon>Ochrophyta</taxon>
        <taxon>Bacillariophyta</taxon>
        <taxon>Bacillariophyceae</taxon>
        <taxon>Bacillariophycidae</taxon>
        <taxon>Naviculales</taxon>
        <taxon>Naviculaceae</taxon>
        <taxon>Seminavis</taxon>
    </lineage>
</organism>
<comment type="caution">
    <text evidence="1">The sequence shown here is derived from an EMBL/GenBank/DDBJ whole genome shotgun (WGS) entry which is preliminary data.</text>
</comment>
<evidence type="ECO:0000313" key="1">
    <source>
        <dbReference type="EMBL" id="CAB9500056.1"/>
    </source>
</evidence>
<proteinExistence type="predicted"/>
<sequence length="194" mass="22719">MLTTMIVTPPRMADTFPVERPEMYVQHMKQGQLNYFPMVASTCLDMPVHVQKKQRSSSKKVRFAATVTYHEAASEPNEACWYQREDMDRIKVDSKMCLLAYHKVGRKASRLARDRYCIRGLENYLSKSTNMLGRYSRKETINSVLLAQKLKGCPDPDHLRVISEFKSRDKVKDAYRMAAKDSRIWLEEYQDLQR</sequence>
<name>A0A9N8DG43_9STRA</name>
<dbReference type="EMBL" id="CAICTM010000074">
    <property type="protein sequence ID" value="CAB9500056.1"/>
    <property type="molecule type" value="Genomic_DNA"/>
</dbReference>
<evidence type="ECO:0000313" key="2">
    <source>
        <dbReference type="Proteomes" id="UP001153069"/>
    </source>
</evidence>